<evidence type="ECO:0000256" key="5">
    <source>
        <dbReference type="ARBA" id="ARBA00022695"/>
    </source>
</evidence>
<keyword evidence="17" id="KW-0233">DNA recombination</keyword>
<protein>
    <recommendedName>
        <fullName evidence="20">Integrase catalytic domain-containing protein</fullName>
    </recommendedName>
</protein>
<dbReference type="GO" id="GO:0006310">
    <property type="term" value="P:DNA recombination"/>
    <property type="evidence" value="ECO:0007669"/>
    <property type="project" value="UniProtKB-KW"/>
</dbReference>
<keyword evidence="4" id="KW-0645">Protease</keyword>
<sequence length="369" mass="41172">SNDEFIVDSGATTHVVKNKAYFVNYVEQPVSVRIGDGGTIRALGKGMIKVPCLVNGKVIQNVFPEALYIPSSPRNILSYARLRNCGVTTVDTIPNQWVFYLSNGRKMMESTQTGNLFVVHTNQEIICLASKIDEKHYLQHCRVGHLGQFDGCDVCALTKLSRKPFPQKSETVPENVGDLIVSDVWGPFQTPSPAGSRFYVSFLDVKTRFSWIYFLKRKSDVLTKFQEFNSMLKTQLQAKIKTFRSDGGGEYCNEAFDAYLAAEGIHREKTVPHSPQQNGIAERLNRTLITIARSIRHGTGIPDSLWAEVVATANYLRNINETSATGKTPYELLYGKPPDLTRLKKFGCKVFALIPPVGSRVDKSFSAYG</sequence>
<dbReference type="GO" id="GO:0015074">
    <property type="term" value="P:DNA integration"/>
    <property type="evidence" value="ECO:0007669"/>
    <property type="project" value="UniProtKB-KW"/>
</dbReference>
<dbReference type="InterPro" id="IPR054722">
    <property type="entry name" value="PolX-like_BBD"/>
</dbReference>
<keyword evidence="16" id="KW-0917">Virion maturation</keyword>
<dbReference type="InterPro" id="IPR036397">
    <property type="entry name" value="RNaseH_sf"/>
</dbReference>
<evidence type="ECO:0000256" key="11">
    <source>
        <dbReference type="ARBA" id="ARBA00022840"/>
    </source>
</evidence>
<evidence type="ECO:0000256" key="1">
    <source>
        <dbReference type="ARBA" id="ARBA00002180"/>
    </source>
</evidence>
<accession>A0A507D7L6</accession>
<dbReference type="GO" id="GO:0003676">
    <property type="term" value="F:nucleic acid binding"/>
    <property type="evidence" value="ECO:0007669"/>
    <property type="project" value="InterPro"/>
</dbReference>
<gene>
    <name evidence="21" type="ORF">SeLEV6574_g02746</name>
</gene>
<dbReference type="GO" id="GO:0004519">
    <property type="term" value="F:endonuclease activity"/>
    <property type="evidence" value="ECO:0007669"/>
    <property type="project" value="UniProtKB-KW"/>
</dbReference>
<evidence type="ECO:0000313" key="21">
    <source>
        <dbReference type="EMBL" id="TPX47268.1"/>
    </source>
</evidence>
<evidence type="ECO:0000256" key="17">
    <source>
        <dbReference type="ARBA" id="ARBA00023172"/>
    </source>
</evidence>
<comment type="catalytic activity">
    <reaction evidence="19">
        <text>DNA(n) + a 2'-deoxyribonucleoside 5'-triphosphate = DNA(n+1) + diphosphate</text>
        <dbReference type="Rhea" id="RHEA:22508"/>
        <dbReference type="Rhea" id="RHEA-COMP:17339"/>
        <dbReference type="Rhea" id="RHEA-COMP:17340"/>
        <dbReference type="ChEBI" id="CHEBI:33019"/>
        <dbReference type="ChEBI" id="CHEBI:61560"/>
        <dbReference type="ChEBI" id="CHEBI:173112"/>
        <dbReference type="EC" id="2.7.7.7"/>
    </reaction>
</comment>
<keyword evidence="15" id="KW-0808">Transferase</keyword>
<keyword evidence="15" id="KW-0239">DNA-directed DNA polymerase</keyword>
<keyword evidence="5" id="KW-0548">Nucleotidyltransferase</keyword>
<comment type="catalytic activity">
    <reaction evidence="18">
        <text>DNA(n) + a 2'-deoxyribonucleoside 5'-triphosphate = DNA(n+1) + diphosphate</text>
        <dbReference type="Rhea" id="RHEA:22508"/>
        <dbReference type="Rhea" id="RHEA-COMP:17339"/>
        <dbReference type="Rhea" id="RHEA-COMP:17340"/>
        <dbReference type="ChEBI" id="CHEBI:33019"/>
        <dbReference type="ChEBI" id="CHEBI:61560"/>
        <dbReference type="ChEBI" id="CHEBI:173112"/>
        <dbReference type="EC" id="2.7.7.49"/>
    </reaction>
</comment>
<keyword evidence="10" id="KW-0378">Hydrolase</keyword>
<evidence type="ECO:0000313" key="22">
    <source>
        <dbReference type="Proteomes" id="UP000320475"/>
    </source>
</evidence>
<dbReference type="VEuPathDB" id="FungiDB:SeMB42_g04387"/>
<keyword evidence="8" id="KW-0547">Nucleotide-binding</keyword>
<keyword evidence="14" id="KW-0695">RNA-directed DNA polymerase</keyword>
<evidence type="ECO:0000256" key="15">
    <source>
        <dbReference type="ARBA" id="ARBA00022932"/>
    </source>
</evidence>
<dbReference type="EMBL" id="QEAM01000081">
    <property type="protein sequence ID" value="TPX47268.1"/>
    <property type="molecule type" value="Genomic_DNA"/>
</dbReference>
<dbReference type="PANTHER" id="PTHR42648">
    <property type="entry name" value="TRANSPOSASE, PUTATIVE-RELATED"/>
    <property type="match status" value="1"/>
</dbReference>
<dbReference type="Pfam" id="PF22936">
    <property type="entry name" value="Pol_BBD"/>
    <property type="match status" value="1"/>
</dbReference>
<dbReference type="SUPFAM" id="SSF53098">
    <property type="entry name" value="Ribonuclease H-like"/>
    <property type="match status" value="1"/>
</dbReference>
<dbReference type="GO" id="GO:0006508">
    <property type="term" value="P:proteolysis"/>
    <property type="evidence" value="ECO:0007669"/>
    <property type="project" value="UniProtKB-KW"/>
</dbReference>
<evidence type="ECO:0000256" key="16">
    <source>
        <dbReference type="ARBA" id="ARBA00023113"/>
    </source>
</evidence>
<keyword evidence="12" id="KW-0460">Magnesium</keyword>
<dbReference type="Gene3D" id="3.30.420.10">
    <property type="entry name" value="Ribonuclease H-like superfamily/Ribonuclease H"/>
    <property type="match status" value="1"/>
</dbReference>
<evidence type="ECO:0000256" key="19">
    <source>
        <dbReference type="ARBA" id="ARBA00049244"/>
    </source>
</evidence>
<evidence type="ECO:0000256" key="18">
    <source>
        <dbReference type="ARBA" id="ARBA00048173"/>
    </source>
</evidence>
<evidence type="ECO:0000256" key="10">
    <source>
        <dbReference type="ARBA" id="ARBA00022801"/>
    </source>
</evidence>
<evidence type="ECO:0000259" key="20">
    <source>
        <dbReference type="PROSITE" id="PS50994"/>
    </source>
</evidence>
<dbReference type="Proteomes" id="UP000320475">
    <property type="component" value="Unassembled WGS sequence"/>
</dbReference>
<dbReference type="InterPro" id="IPR001584">
    <property type="entry name" value="Integrase_cat-core"/>
</dbReference>
<reference evidence="21 22" key="1">
    <citation type="journal article" date="2019" name="Sci. Rep.">
        <title>Comparative genomics of chytrid fungi reveal insights into the obligate biotrophic and pathogenic lifestyle of Synchytrium endobioticum.</title>
        <authorList>
            <person name="van de Vossenberg B.T.L.H."/>
            <person name="Warris S."/>
            <person name="Nguyen H.D.T."/>
            <person name="van Gent-Pelzer M.P.E."/>
            <person name="Joly D.L."/>
            <person name="van de Geest H.C."/>
            <person name="Bonants P.J.M."/>
            <person name="Smith D.S."/>
            <person name="Levesque C.A."/>
            <person name="van der Lee T.A.J."/>
        </authorList>
    </citation>
    <scope>NUCLEOTIDE SEQUENCE [LARGE SCALE GENOMIC DNA]</scope>
    <source>
        <strain evidence="21 22">LEV6574</strain>
    </source>
</reference>
<keyword evidence="13" id="KW-0229">DNA integration</keyword>
<name>A0A507D7L6_9FUNG</name>
<organism evidence="21 22">
    <name type="scientific">Synchytrium endobioticum</name>
    <dbReference type="NCBI Taxonomy" id="286115"/>
    <lineage>
        <taxon>Eukaryota</taxon>
        <taxon>Fungi</taxon>
        <taxon>Fungi incertae sedis</taxon>
        <taxon>Chytridiomycota</taxon>
        <taxon>Chytridiomycota incertae sedis</taxon>
        <taxon>Chytridiomycetes</taxon>
        <taxon>Synchytriales</taxon>
        <taxon>Synchytriaceae</taxon>
        <taxon>Synchytrium</taxon>
    </lineage>
</organism>
<proteinExistence type="predicted"/>
<keyword evidence="9" id="KW-0255">Endonuclease</keyword>
<keyword evidence="3" id="KW-1188">Viral release from host cell</keyword>
<dbReference type="GO" id="GO:0005524">
    <property type="term" value="F:ATP binding"/>
    <property type="evidence" value="ECO:0007669"/>
    <property type="project" value="UniProtKB-KW"/>
</dbReference>
<dbReference type="GO" id="GO:0046872">
    <property type="term" value="F:metal ion binding"/>
    <property type="evidence" value="ECO:0007669"/>
    <property type="project" value="UniProtKB-KW"/>
</dbReference>
<evidence type="ECO:0000256" key="12">
    <source>
        <dbReference type="ARBA" id="ARBA00022842"/>
    </source>
</evidence>
<dbReference type="GO" id="GO:0032196">
    <property type="term" value="P:transposition"/>
    <property type="evidence" value="ECO:0007669"/>
    <property type="project" value="UniProtKB-KW"/>
</dbReference>
<feature type="domain" description="Integrase catalytic" evidence="20">
    <location>
        <begin position="169"/>
        <end position="337"/>
    </location>
</feature>
<evidence type="ECO:0000256" key="4">
    <source>
        <dbReference type="ARBA" id="ARBA00022670"/>
    </source>
</evidence>
<evidence type="ECO:0000256" key="7">
    <source>
        <dbReference type="ARBA" id="ARBA00022723"/>
    </source>
</evidence>
<keyword evidence="6" id="KW-0540">Nuclease</keyword>
<evidence type="ECO:0000256" key="6">
    <source>
        <dbReference type="ARBA" id="ARBA00022722"/>
    </source>
</evidence>
<evidence type="ECO:0000256" key="13">
    <source>
        <dbReference type="ARBA" id="ARBA00022908"/>
    </source>
</evidence>
<dbReference type="PANTHER" id="PTHR42648:SF11">
    <property type="entry name" value="TRANSPOSON TY4-P GAG-POL POLYPROTEIN"/>
    <property type="match status" value="1"/>
</dbReference>
<evidence type="ECO:0000256" key="2">
    <source>
        <dbReference type="ARBA" id="ARBA00022578"/>
    </source>
</evidence>
<evidence type="ECO:0000256" key="3">
    <source>
        <dbReference type="ARBA" id="ARBA00022612"/>
    </source>
</evidence>
<dbReference type="AlphaFoldDB" id="A0A507D7L6"/>
<comment type="function">
    <text evidence="1">The aspartyl protease (PR) mediates the proteolytic cleavages of the Gag and Gag-Pol polyproteins after assembly of the VLP.</text>
</comment>
<dbReference type="GO" id="GO:0005634">
    <property type="term" value="C:nucleus"/>
    <property type="evidence" value="ECO:0007669"/>
    <property type="project" value="UniProtKB-ARBA"/>
</dbReference>
<keyword evidence="11" id="KW-0067">ATP-binding</keyword>
<evidence type="ECO:0000256" key="8">
    <source>
        <dbReference type="ARBA" id="ARBA00022741"/>
    </source>
</evidence>
<evidence type="ECO:0000256" key="9">
    <source>
        <dbReference type="ARBA" id="ARBA00022759"/>
    </source>
</evidence>
<keyword evidence="7" id="KW-0479">Metal-binding</keyword>
<feature type="non-terminal residue" evidence="21">
    <location>
        <position position="1"/>
    </location>
</feature>
<dbReference type="InterPro" id="IPR012337">
    <property type="entry name" value="RNaseH-like_sf"/>
</dbReference>
<comment type="caution">
    <text evidence="21">The sequence shown here is derived from an EMBL/GenBank/DDBJ whole genome shotgun (WGS) entry which is preliminary data.</text>
</comment>
<keyword evidence="2" id="KW-0815">Transposition</keyword>
<dbReference type="OrthoDB" id="7691805at2759"/>
<dbReference type="PROSITE" id="PS50994">
    <property type="entry name" value="INTEGRASE"/>
    <property type="match status" value="1"/>
</dbReference>
<dbReference type="GO" id="GO:0003887">
    <property type="term" value="F:DNA-directed DNA polymerase activity"/>
    <property type="evidence" value="ECO:0007669"/>
    <property type="project" value="UniProtKB-KW"/>
</dbReference>
<evidence type="ECO:0000256" key="14">
    <source>
        <dbReference type="ARBA" id="ARBA00022918"/>
    </source>
</evidence>
<dbReference type="GO" id="GO:0008233">
    <property type="term" value="F:peptidase activity"/>
    <property type="evidence" value="ECO:0007669"/>
    <property type="project" value="UniProtKB-KW"/>
</dbReference>
<dbReference type="InterPro" id="IPR039537">
    <property type="entry name" value="Retrotran_Ty1/copia-like"/>
</dbReference>
<dbReference type="GO" id="GO:0003964">
    <property type="term" value="F:RNA-directed DNA polymerase activity"/>
    <property type="evidence" value="ECO:0007669"/>
    <property type="project" value="UniProtKB-KW"/>
</dbReference>